<organism evidence="4 5">
    <name type="scientific">Candidatus Desulfovibrio trichonymphae</name>
    <dbReference type="NCBI Taxonomy" id="1725232"/>
    <lineage>
        <taxon>Bacteria</taxon>
        <taxon>Pseudomonadati</taxon>
        <taxon>Thermodesulfobacteriota</taxon>
        <taxon>Desulfovibrionia</taxon>
        <taxon>Desulfovibrionales</taxon>
        <taxon>Desulfovibrionaceae</taxon>
        <taxon>Desulfovibrio</taxon>
    </lineage>
</organism>
<dbReference type="Gene3D" id="3.40.1400.10">
    <property type="entry name" value="Sugar-phosphate isomerase, RpiB/LacA/LacB"/>
    <property type="match status" value="1"/>
</dbReference>
<dbReference type="AlphaFoldDB" id="A0A1J1E320"/>
<feature type="active site" description="Proton acceptor" evidence="3">
    <location>
        <position position="65"/>
    </location>
</feature>
<keyword evidence="2" id="KW-0413">Isomerase</keyword>
<evidence type="ECO:0000256" key="1">
    <source>
        <dbReference type="ARBA" id="ARBA00008754"/>
    </source>
</evidence>
<keyword evidence="5" id="KW-1185">Reference proteome</keyword>
<comment type="similarity">
    <text evidence="1">Belongs to the LacAB/RpiB family.</text>
</comment>
<gene>
    <name evidence="4" type="primary">cysS</name>
    <name evidence="4" type="ORF">RSDT_0312</name>
</gene>
<reference evidence="4 5" key="1">
    <citation type="journal article" date="2017" name="ISME J.">
        <title>Genome of 'Ca. Desulfovibrio trichonymphae', an H2-oxidizing bacterium in a tripartite symbiotic system within a protist cell in the termite gut.</title>
        <authorList>
            <person name="Kuwahara H."/>
            <person name="Yuki M."/>
            <person name="Izawa K."/>
            <person name="Ohkuma M."/>
            <person name="Hongoh Y."/>
        </authorList>
    </citation>
    <scope>NUCLEOTIDE SEQUENCE [LARGE SCALE GENOMIC DNA]</scope>
    <source>
        <strain evidence="4 5">Rs-N31</strain>
    </source>
</reference>
<dbReference type="RefSeq" id="WP_096399353.1">
    <property type="nucleotide sequence ID" value="NZ_AP017368.1"/>
</dbReference>
<dbReference type="PIRSF" id="PIRSF005384">
    <property type="entry name" value="RpiB_LacA_B"/>
    <property type="match status" value="1"/>
</dbReference>
<evidence type="ECO:0000313" key="4">
    <source>
        <dbReference type="EMBL" id="BAV91824.1"/>
    </source>
</evidence>
<sequence>MQRVHLAADHAGFALKMTLARHLTELGYEIIDHGTYSEESCDYPQFAHRLCNAVQSETETGVLLCGSGIGMSMAANRHAAIRAALCTTELHAKLARRHNNANVLCLGAKITGVELAFAIVAAFLENNFAGGRHARRVNQLAPDAGS</sequence>
<dbReference type="InterPro" id="IPR003500">
    <property type="entry name" value="RpiB_LacA_LacB"/>
</dbReference>
<dbReference type="GO" id="GO:0016861">
    <property type="term" value="F:intramolecular oxidoreductase activity, interconverting aldoses and ketoses"/>
    <property type="evidence" value="ECO:0007669"/>
    <property type="project" value="UniProtKB-ARBA"/>
</dbReference>
<dbReference type="EMBL" id="AP017368">
    <property type="protein sequence ID" value="BAV91824.1"/>
    <property type="molecule type" value="Genomic_DNA"/>
</dbReference>
<dbReference type="OrthoDB" id="1778624at2"/>
<dbReference type="NCBIfam" id="TIGR01120">
    <property type="entry name" value="rpiB"/>
    <property type="match status" value="1"/>
</dbReference>
<dbReference type="NCBIfam" id="NF004051">
    <property type="entry name" value="PRK05571.1"/>
    <property type="match status" value="1"/>
</dbReference>
<name>A0A1J1E320_9BACT</name>
<evidence type="ECO:0000256" key="3">
    <source>
        <dbReference type="PIRSR" id="PIRSR005384-1"/>
    </source>
</evidence>
<protein>
    <submittedName>
        <fullName evidence="4">Cysteinyl-tRNA synthetase</fullName>
    </submittedName>
</protein>
<dbReference type="PANTHER" id="PTHR30345">
    <property type="entry name" value="RIBOSE-5-PHOSPHATE ISOMERASE B"/>
    <property type="match status" value="1"/>
</dbReference>
<dbReference type="KEGG" id="dtr:RSDT_0312"/>
<dbReference type="InterPro" id="IPR004785">
    <property type="entry name" value="RpiB"/>
</dbReference>
<dbReference type="Pfam" id="PF02502">
    <property type="entry name" value="LacAB_rpiB"/>
    <property type="match status" value="1"/>
</dbReference>
<feature type="active site" description="Proton donor" evidence="3">
    <location>
        <position position="98"/>
    </location>
</feature>
<keyword evidence="4" id="KW-0436">Ligase</keyword>
<dbReference type="NCBIfam" id="TIGR00689">
    <property type="entry name" value="rpiB_lacA_lacB"/>
    <property type="match status" value="1"/>
</dbReference>
<dbReference type="InterPro" id="IPR036569">
    <property type="entry name" value="RpiB_LacA_LacB_sf"/>
</dbReference>
<dbReference type="Proteomes" id="UP000242645">
    <property type="component" value="Chromosome"/>
</dbReference>
<evidence type="ECO:0000313" key="5">
    <source>
        <dbReference type="Proteomes" id="UP000242645"/>
    </source>
</evidence>
<proteinExistence type="inferred from homology"/>
<dbReference type="GO" id="GO:0004812">
    <property type="term" value="F:aminoacyl-tRNA ligase activity"/>
    <property type="evidence" value="ECO:0007669"/>
    <property type="project" value="UniProtKB-KW"/>
</dbReference>
<accession>A0A1J1E320</accession>
<evidence type="ECO:0000256" key="2">
    <source>
        <dbReference type="ARBA" id="ARBA00023235"/>
    </source>
</evidence>
<dbReference type="GO" id="GO:0005975">
    <property type="term" value="P:carbohydrate metabolic process"/>
    <property type="evidence" value="ECO:0007669"/>
    <property type="project" value="InterPro"/>
</dbReference>
<keyword evidence="4" id="KW-0030">Aminoacyl-tRNA synthetase</keyword>
<dbReference type="SUPFAM" id="SSF89623">
    <property type="entry name" value="Ribose/Galactose isomerase RpiB/AlsB"/>
    <property type="match status" value="1"/>
</dbReference>
<dbReference type="PANTHER" id="PTHR30345:SF0">
    <property type="entry name" value="DNA DAMAGE-REPAIR_TOLERATION PROTEIN DRT102"/>
    <property type="match status" value="1"/>
</dbReference>